<reference evidence="3 4" key="1">
    <citation type="submission" date="2021-03" db="EMBL/GenBank/DDBJ databases">
        <title>Sequencing the genomes of 1000 actinobacteria strains.</title>
        <authorList>
            <person name="Klenk H.-P."/>
        </authorList>
    </citation>
    <scope>NUCLEOTIDE SEQUENCE [LARGE SCALE GENOMIC DNA]</scope>
    <source>
        <strain evidence="3 4">DSM 12936</strain>
    </source>
</reference>
<feature type="transmembrane region" description="Helical" evidence="1">
    <location>
        <begin position="89"/>
        <end position="113"/>
    </location>
</feature>
<gene>
    <name evidence="3" type="ORF">JOF54_000498</name>
</gene>
<name>A0ABS4Z3E5_9ACTN</name>
<feature type="transmembrane region" description="Helical" evidence="1">
    <location>
        <begin position="313"/>
        <end position="332"/>
    </location>
</feature>
<dbReference type="CDD" id="cd06259">
    <property type="entry name" value="YdcF-like"/>
    <property type="match status" value="1"/>
</dbReference>
<protein>
    <submittedName>
        <fullName evidence="3">Uncharacterized SAM-binding protein YcdF (DUF218 family)</fullName>
    </submittedName>
</protein>
<dbReference type="RefSeq" id="WP_210052687.1">
    <property type="nucleotide sequence ID" value="NZ_BAAAMH010000022.1"/>
</dbReference>
<feature type="transmembrane region" description="Helical" evidence="1">
    <location>
        <begin position="28"/>
        <end position="47"/>
    </location>
</feature>
<dbReference type="PANTHER" id="PTHR30336">
    <property type="entry name" value="INNER MEMBRANE PROTEIN, PROBABLE PERMEASE"/>
    <property type="match status" value="1"/>
</dbReference>
<dbReference type="InterPro" id="IPR051599">
    <property type="entry name" value="Cell_Envelope_Assoc"/>
</dbReference>
<evidence type="ECO:0000256" key="1">
    <source>
        <dbReference type="SAM" id="Phobius"/>
    </source>
</evidence>
<dbReference type="Gene3D" id="3.40.50.620">
    <property type="entry name" value="HUPs"/>
    <property type="match status" value="1"/>
</dbReference>
<proteinExistence type="predicted"/>
<feature type="transmembrane region" description="Helical" evidence="1">
    <location>
        <begin position="53"/>
        <end position="77"/>
    </location>
</feature>
<comment type="caution">
    <text evidence="3">The sequence shown here is derived from an EMBL/GenBank/DDBJ whole genome shotgun (WGS) entry which is preliminary data.</text>
</comment>
<dbReference type="Pfam" id="PF02698">
    <property type="entry name" value="DUF218"/>
    <property type="match status" value="1"/>
</dbReference>
<evidence type="ECO:0000259" key="2">
    <source>
        <dbReference type="Pfam" id="PF02698"/>
    </source>
</evidence>
<keyword evidence="1" id="KW-1133">Transmembrane helix</keyword>
<feature type="transmembrane region" description="Helical" evidence="1">
    <location>
        <begin position="119"/>
        <end position="147"/>
    </location>
</feature>
<dbReference type="PANTHER" id="PTHR30336:SF18">
    <property type="entry name" value="MEMBRANE PROTEIN"/>
    <property type="match status" value="1"/>
</dbReference>
<evidence type="ECO:0000313" key="4">
    <source>
        <dbReference type="Proteomes" id="UP000758168"/>
    </source>
</evidence>
<dbReference type="EMBL" id="JAGIOB010000001">
    <property type="protein sequence ID" value="MBP2415576.1"/>
    <property type="molecule type" value="Genomic_DNA"/>
</dbReference>
<accession>A0ABS4Z3E5</accession>
<keyword evidence="1" id="KW-0472">Membrane</keyword>
<keyword evidence="4" id="KW-1185">Reference proteome</keyword>
<feature type="domain" description="DUF218" evidence="2">
    <location>
        <begin position="158"/>
        <end position="304"/>
    </location>
</feature>
<dbReference type="InterPro" id="IPR003848">
    <property type="entry name" value="DUF218"/>
</dbReference>
<sequence>MTSIVLAAVFAVLYVVFRRRDRRLLRNGFFLVAALFFGLVGVLTLLVEQVPVLGLAVVALLALLPAAVLVLAGFLIANGLTMVRKEGRSLANLLSLVAGLAVLAVPVVAVLLLSSGLRVGVLLSAALVFVSSYLGVVFVAFLVYSLVYGRTAIESPPEAVVVLGSKIIDGRVPPLLRSRLDKALQVYRRTAATTGRAPLLIPSGGQGADETRAEATAMAEYLLAQGADPADVLPEDRATTTRENLVLAAAVQAGAGRPGPALAVTNSYHTLRAAMIARDLGLDTQVVGSPTARYYVPSAFLREFAAVLVEQRLVHAVVLGVPFLLGAVLLVLDLSGLLA</sequence>
<organism evidence="3 4">
    <name type="scientific">Microlunatus capsulatus</name>
    <dbReference type="NCBI Taxonomy" id="99117"/>
    <lineage>
        <taxon>Bacteria</taxon>
        <taxon>Bacillati</taxon>
        <taxon>Actinomycetota</taxon>
        <taxon>Actinomycetes</taxon>
        <taxon>Propionibacteriales</taxon>
        <taxon>Propionibacteriaceae</taxon>
        <taxon>Microlunatus</taxon>
    </lineage>
</organism>
<dbReference type="Proteomes" id="UP000758168">
    <property type="component" value="Unassembled WGS sequence"/>
</dbReference>
<dbReference type="InterPro" id="IPR014729">
    <property type="entry name" value="Rossmann-like_a/b/a_fold"/>
</dbReference>
<evidence type="ECO:0000313" key="3">
    <source>
        <dbReference type="EMBL" id="MBP2415576.1"/>
    </source>
</evidence>
<keyword evidence="1" id="KW-0812">Transmembrane</keyword>